<dbReference type="RefSeq" id="XP_017769331.1">
    <property type="nucleotide sequence ID" value="XM_017913842.1"/>
</dbReference>
<gene>
    <name evidence="5" type="primary">LOC108557358</name>
</gene>
<evidence type="ECO:0000256" key="3">
    <source>
        <dbReference type="SAM" id="SignalP"/>
    </source>
</evidence>
<reference evidence="5" key="1">
    <citation type="submission" date="2025-08" db="UniProtKB">
        <authorList>
            <consortium name="RefSeq"/>
        </authorList>
    </citation>
    <scope>IDENTIFICATION</scope>
    <source>
        <tissue evidence="5">Whole Larva</tissue>
    </source>
</reference>
<feature type="compositionally biased region" description="Basic and acidic residues" evidence="2">
    <location>
        <begin position="346"/>
        <end position="356"/>
    </location>
</feature>
<evidence type="ECO:0000313" key="5">
    <source>
        <dbReference type="RefSeq" id="XP_017769331.1"/>
    </source>
</evidence>
<feature type="coiled-coil region" evidence="1">
    <location>
        <begin position="183"/>
        <end position="221"/>
    </location>
</feature>
<proteinExistence type="predicted"/>
<organism evidence="4 5">
    <name type="scientific">Nicrophorus vespilloides</name>
    <name type="common">Boreal carrion beetle</name>
    <dbReference type="NCBI Taxonomy" id="110193"/>
    <lineage>
        <taxon>Eukaryota</taxon>
        <taxon>Metazoa</taxon>
        <taxon>Ecdysozoa</taxon>
        <taxon>Arthropoda</taxon>
        <taxon>Hexapoda</taxon>
        <taxon>Insecta</taxon>
        <taxon>Pterygota</taxon>
        <taxon>Neoptera</taxon>
        <taxon>Endopterygota</taxon>
        <taxon>Coleoptera</taxon>
        <taxon>Polyphaga</taxon>
        <taxon>Staphyliniformia</taxon>
        <taxon>Silphidae</taxon>
        <taxon>Nicrophorinae</taxon>
        <taxon>Nicrophorus</taxon>
    </lineage>
</organism>
<name>A0ABM1M431_NICVS</name>
<keyword evidence="4" id="KW-1185">Reference proteome</keyword>
<evidence type="ECO:0000256" key="2">
    <source>
        <dbReference type="SAM" id="MobiDB-lite"/>
    </source>
</evidence>
<feature type="signal peptide" evidence="3">
    <location>
        <begin position="1"/>
        <end position="18"/>
    </location>
</feature>
<evidence type="ECO:0000313" key="4">
    <source>
        <dbReference type="Proteomes" id="UP000695000"/>
    </source>
</evidence>
<feature type="chain" id="PRO_5046293248" evidence="3">
    <location>
        <begin position="19"/>
        <end position="1865"/>
    </location>
</feature>
<keyword evidence="1" id="KW-0175">Coiled coil</keyword>
<keyword evidence="3" id="KW-0732">Signal</keyword>
<dbReference type="Proteomes" id="UP000695000">
    <property type="component" value="Unplaced"/>
</dbReference>
<protein>
    <submittedName>
        <fullName evidence="5">Uncharacterized protein LOC108557358 isoform X1</fullName>
    </submittedName>
</protein>
<feature type="region of interest" description="Disordered" evidence="2">
    <location>
        <begin position="346"/>
        <end position="365"/>
    </location>
</feature>
<accession>A0ABM1M431</accession>
<dbReference type="GeneID" id="108557358"/>
<evidence type="ECO:0000256" key="1">
    <source>
        <dbReference type="SAM" id="Coils"/>
    </source>
</evidence>
<sequence>MRILAFLLLIATIHNAHCDDGSRSRRLALDFGGVVDNALGFMDAMGFDGSGIELLKNLYNAAVAEENLLLQRKAIKLLMRTCNFILGYLPSEPVRKNSQLEALKHLNLIRFTKGNSNNLRRIETRPKRSDYYVDLSGPIPVEITTRKYADSYKISDDSRRFPESTINKNFYFKFDLDQRSHRNQKRETQQEILLRKIEKANEEIEQIKADIRKLIEEINASNPDEKMQEINFDLTNSDEFKQEIDFIDLSLMNNVMTTDLNEIVTTSTEAPSLDDIEITTIVPDDVLSDSSEGDNRKTKIVGIQVVIENDFSTDSSLFIDDFSTGEELRIDQVSKVADAKIDNQEISSDDVKENDNLKYSTDDDENVYGNENLKISSDDEDFNEECATEVLSVEEELRITRVSEVADTLMEIGKISNDVPKEEFDVNIVDVTEKSEAYDVATIDSELNDKSNETTEVNADVVPTKEFDVNIVDVTEKDDVSEVADPELTDYESLMENVNEVVYTTMTPSEAPSTEELSTNQRTEEIDVTTISSAFEHIVDVTDVTDLDDRTANSSEDGRELERYTTEAADEETTTLMDEISTLSEEASIEVTTIQEASSESNNFEVSLIDVDDVTEVADSNGKIEKATSDSNFEESVEILNATVEPTDDGDHLTKTLLKIEINPETDENEEFKDESVLEDSVNEPSNFRSFRVKPDLIDSNFDPYDDDLLLVYPEDYNDEDFKEFGAKILPETKSSSKKSDKRLKLMRKNEAAQVIANEKLLARNDEALMRKTVQFPKKSTAFLKIEDKSERKTVKPKVVTSNSVQMAFESSRTVESPSVSLFKKYPVEELENANLKDEPNPALPEIFKALKSFNDSAEFDYVPTLIDWDASDTKSNFKNVSEVLTNIQEHINNSGKFVLSNATEPKKFVYVVVNKSLIASPMKKRVKRNLNSNYFENAVSRFRQISPNFEGFSYFNHQPKRFNSYLEPKPIGKLIKESPASVKDQVVSYITKKKEVSKVAPKDESKNEDVQFNYLPHVNINKDFEEPKVMLLNPQEFSSNFNSYDTENWFKTVHSEMNRKVFDAEAPKEMFYGVVPNVKRLHPFFSENVVNDLLLNAETSTVAKSEEEIGNFNEEYYGFNFLPLYDKYNDFADMNQKIENKLTSVDDGEPPATMFYGVLPSKEKLQDFKSVKQNFGFDSLLHREMFKEFEEMNQKIMDFLPDKSAPATMFYGVLPNKGRLQEFQQTHLGLLDRYRDVDGMNQKIMDRLPDKSPPATMFYGVLPNEKKIVEFQKFHSSKESSEVDDDDEEFVFREKGFNELPYVKNNQIFDTKIYFQLVLDKVKRQREEALKKTQSNDKIKFEKTKFGNANDDHYEEFVFSNLPHYKPKKLFQEDRTNLGEDNAGKMKIEVNLEKVKELSKEDDQNIEATTSSVGIEEGNEDEDLSFNSLPLFDQKQKFQFVENDDQKTLNIDTTTSSIVIEDEVSEDEDLSFNSLPLFDQKQEFQFVENYDQKTLNIETTTSSIVIEDKVSEDKDLSFNSLPLFDQKQEFQFVENDDQKTLNIETTTSSIVIEDEVSKNEDLSFNSLPLFDQKQEFQLVKTDDQSFLNFDSDIEKVVNEDAEESFDNEDNNLTDLYDVRQLVKPKLNQSKVEKKIQELEKILSEGVDDLPKNDKIVKNQQDFFTEVGSAIGQNFGTNLAEDFRKFVHNLKQNEDHPKTRPFNIYKPAVKFNSILRNITEDQYIPPSTVAYQTDDLPNLEDPRIVVPSGMKAVNLDENTDGILQALDQILKIEATTTANNRNSDEIVKNLGVKSFSQLNSHRGDVMDDLESDESVEEDAFEEFPLDGHKMLYLSKVYNPEEDVDGKKLLAFMYPEFGKRIDPETK</sequence>